<dbReference type="EMBL" id="JAPFFF010000051">
    <property type="protein sequence ID" value="KAK8839537.1"/>
    <property type="molecule type" value="Genomic_DNA"/>
</dbReference>
<dbReference type="InterPro" id="IPR023267">
    <property type="entry name" value="RCMT"/>
</dbReference>
<proteinExistence type="predicted"/>
<evidence type="ECO:0000313" key="3">
    <source>
        <dbReference type="Proteomes" id="UP001470230"/>
    </source>
</evidence>
<accession>A0ABR2H1P5</accession>
<dbReference type="Proteomes" id="UP001470230">
    <property type="component" value="Unassembled WGS sequence"/>
</dbReference>
<dbReference type="SUPFAM" id="SSF53335">
    <property type="entry name" value="S-adenosyl-L-methionine-dependent methyltransferases"/>
    <property type="match status" value="1"/>
</dbReference>
<dbReference type="PANTHER" id="PTHR22808">
    <property type="entry name" value="NCL1 YEAST -RELATED NOL1/NOP2/FMU SUN DOMAIN-CONTAINING"/>
    <property type="match status" value="1"/>
</dbReference>
<name>A0ABR2H1P5_9EUKA</name>
<dbReference type="Gene3D" id="3.40.50.150">
    <property type="entry name" value="Vaccinia Virus protein VP39"/>
    <property type="match status" value="1"/>
</dbReference>
<gene>
    <name evidence="2" type="ORF">M9Y10_031896</name>
</gene>
<protein>
    <recommendedName>
        <fullName evidence="1">SAM-dependent methyltransferase RsmB-F/NOP2-type catalytic core domain-containing protein</fullName>
    </recommendedName>
</protein>
<sequence>MTTNGHLLDKSPIIECLKEHYGTIARVFITKKLIKEKPEIKDFLNWIDSNTSEPSCFLSRFKFSTFLPYIFLDVKSNDSIISIGDNFAPSCEIITDALKKGYFFINETDIKAANEDYNFNHDNYCVISHPIIDMPNIQKFDKVLCLAPSTKDGFIFNGSAENKEFTLDKAIENHKEQKKYLISSLEKVKVGGICVYSTFSLNPFENEAVINSVLIMEQFKGKFEIVDCSLKYQEIKRNKGFNSWDMNYVPETINDEELLESLSSNSIVDNIDK</sequence>
<evidence type="ECO:0000259" key="1">
    <source>
        <dbReference type="Pfam" id="PF01189"/>
    </source>
</evidence>
<dbReference type="Pfam" id="PF01189">
    <property type="entry name" value="Methyltr_RsmB-F"/>
    <property type="match status" value="1"/>
</dbReference>
<comment type="caution">
    <text evidence="2">The sequence shown here is derived from an EMBL/GenBank/DDBJ whole genome shotgun (WGS) entry which is preliminary data.</text>
</comment>
<reference evidence="2 3" key="1">
    <citation type="submission" date="2024-04" db="EMBL/GenBank/DDBJ databases">
        <title>Tritrichomonas musculus Genome.</title>
        <authorList>
            <person name="Alves-Ferreira E."/>
            <person name="Grigg M."/>
            <person name="Lorenzi H."/>
            <person name="Galac M."/>
        </authorList>
    </citation>
    <scope>NUCLEOTIDE SEQUENCE [LARGE SCALE GENOMIC DNA]</scope>
    <source>
        <strain evidence="2 3">EAF2021</strain>
    </source>
</reference>
<keyword evidence="3" id="KW-1185">Reference proteome</keyword>
<dbReference type="InterPro" id="IPR049560">
    <property type="entry name" value="MeTrfase_RsmB-F_NOP2_cat"/>
</dbReference>
<organism evidence="2 3">
    <name type="scientific">Tritrichomonas musculus</name>
    <dbReference type="NCBI Taxonomy" id="1915356"/>
    <lineage>
        <taxon>Eukaryota</taxon>
        <taxon>Metamonada</taxon>
        <taxon>Parabasalia</taxon>
        <taxon>Tritrichomonadida</taxon>
        <taxon>Tritrichomonadidae</taxon>
        <taxon>Tritrichomonas</taxon>
    </lineage>
</organism>
<feature type="domain" description="SAM-dependent methyltransferase RsmB-F/NOP2-type catalytic core" evidence="1">
    <location>
        <begin position="138"/>
        <end position="228"/>
    </location>
</feature>
<dbReference type="PANTHER" id="PTHR22808:SF1">
    <property type="entry name" value="RNA CYTOSINE-C(5)-METHYLTRANSFERASE NSUN2-RELATED"/>
    <property type="match status" value="1"/>
</dbReference>
<evidence type="ECO:0000313" key="2">
    <source>
        <dbReference type="EMBL" id="KAK8839537.1"/>
    </source>
</evidence>
<dbReference type="InterPro" id="IPR029063">
    <property type="entry name" value="SAM-dependent_MTases_sf"/>
</dbReference>